<comment type="caution">
    <text evidence="1">The sequence shown here is derived from an EMBL/GenBank/DDBJ whole genome shotgun (WGS) entry which is preliminary data.</text>
</comment>
<accession>A0ABR2Q9D2</accession>
<gene>
    <name evidence="1" type="ORF">V6N11_020752</name>
</gene>
<keyword evidence="2" id="KW-1185">Reference proteome</keyword>
<evidence type="ECO:0000313" key="1">
    <source>
        <dbReference type="EMBL" id="KAK8997269.1"/>
    </source>
</evidence>
<sequence length="226" mass="25274">MSPASKGTNLCSKEDEEAEEWYKGNFSYIGEMEKDGRFLGEEDLAGSAQQVLMSEQNCGQNGNFGVKNNGSVQVSKKDGAVEDMNSEKVIVTDNILPHKVVLGVDISDRSNDRGLNRAIEEVNSMGLQPYIGRAPETNSMSVSRIENVEMLSPYEGKGSFQLLGLRVLTKLVLISQLTQIKIWEKRKVNQLHFQHNSRERVVLADSLAKSGLHRGFFFFIVLRQHP</sequence>
<reference evidence="1 2" key="1">
    <citation type="journal article" date="2024" name="G3 (Bethesda)">
        <title>Genome assembly of Hibiscus sabdariffa L. provides insights into metabolisms of medicinal natural products.</title>
        <authorList>
            <person name="Kim T."/>
        </authorList>
    </citation>
    <scope>NUCLEOTIDE SEQUENCE [LARGE SCALE GENOMIC DNA]</scope>
    <source>
        <strain evidence="1">TK-2024</strain>
        <tissue evidence="1">Old leaves</tissue>
    </source>
</reference>
<protein>
    <submittedName>
        <fullName evidence="1">Uncharacterized protein</fullName>
    </submittedName>
</protein>
<evidence type="ECO:0000313" key="2">
    <source>
        <dbReference type="Proteomes" id="UP001396334"/>
    </source>
</evidence>
<dbReference type="EMBL" id="JBBPBN010000043">
    <property type="protein sequence ID" value="KAK8997269.1"/>
    <property type="molecule type" value="Genomic_DNA"/>
</dbReference>
<name>A0ABR2Q9D2_9ROSI</name>
<organism evidence="1 2">
    <name type="scientific">Hibiscus sabdariffa</name>
    <name type="common">roselle</name>
    <dbReference type="NCBI Taxonomy" id="183260"/>
    <lineage>
        <taxon>Eukaryota</taxon>
        <taxon>Viridiplantae</taxon>
        <taxon>Streptophyta</taxon>
        <taxon>Embryophyta</taxon>
        <taxon>Tracheophyta</taxon>
        <taxon>Spermatophyta</taxon>
        <taxon>Magnoliopsida</taxon>
        <taxon>eudicotyledons</taxon>
        <taxon>Gunneridae</taxon>
        <taxon>Pentapetalae</taxon>
        <taxon>rosids</taxon>
        <taxon>malvids</taxon>
        <taxon>Malvales</taxon>
        <taxon>Malvaceae</taxon>
        <taxon>Malvoideae</taxon>
        <taxon>Hibiscus</taxon>
    </lineage>
</organism>
<dbReference type="Proteomes" id="UP001396334">
    <property type="component" value="Unassembled WGS sequence"/>
</dbReference>
<proteinExistence type="predicted"/>